<dbReference type="PANTHER" id="PTHR48106">
    <property type="entry name" value="QUINONE OXIDOREDUCTASE PIG3-RELATED"/>
    <property type="match status" value="1"/>
</dbReference>
<feature type="domain" description="Enoyl reductase (ER)" evidence="5">
    <location>
        <begin position="21"/>
        <end position="341"/>
    </location>
</feature>
<dbReference type="InterPro" id="IPR013154">
    <property type="entry name" value="ADH-like_N"/>
</dbReference>
<dbReference type="InterPro" id="IPR011032">
    <property type="entry name" value="GroES-like_sf"/>
</dbReference>
<dbReference type="Gene3D" id="3.40.50.720">
    <property type="entry name" value="NAD(P)-binding Rossmann-like Domain"/>
    <property type="match status" value="1"/>
</dbReference>
<evidence type="ECO:0000256" key="2">
    <source>
        <dbReference type="ARBA" id="ARBA00023002"/>
    </source>
</evidence>
<dbReference type="Pfam" id="PF00107">
    <property type="entry name" value="ADH_zinc_N"/>
    <property type="match status" value="1"/>
</dbReference>
<dbReference type="InterPro" id="IPR013149">
    <property type="entry name" value="ADH-like_C"/>
</dbReference>
<evidence type="ECO:0000256" key="3">
    <source>
        <dbReference type="ARBA" id="ARBA00043088"/>
    </source>
</evidence>
<dbReference type="InterPro" id="IPR047618">
    <property type="entry name" value="QOR-like"/>
</dbReference>
<proteinExistence type="predicted"/>
<dbReference type="PANTHER" id="PTHR48106:SF13">
    <property type="entry name" value="QUINONE OXIDOREDUCTASE-RELATED"/>
    <property type="match status" value="1"/>
</dbReference>
<keyword evidence="2" id="KW-0560">Oxidoreductase</keyword>
<dbReference type="GO" id="GO:0035925">
    <property type="term" value="F:mRNA 3'-UTR AU-rich region binding"/>
    <property type="evidence" value="ECO:0007669"/>
    <property type="project" value="TreeGrafter"/>
</dbReference>
<protein>
    <recommendedName>
        <fullName evidence="4">Probable quinone oxidoreductase</fullName>
    </recommendedName>
    <alternativeName>
        <fullName evidence="3">NADPH:quinone reductase</fullName>
    </alternativeName>
</protein>
<dbReference type="GO" id="GO:0070402">
    <property type="term" value="F:NADPH binding"/>
    <property type="evidence" value="ECO:0007669"/>
    <property type="project" value="TreeGrafter"/>
</dbReference>
<sequence>MQSETFKLPPTVEALAISKTGDVDVLEKMTLPFPKVESGNLIVKIEYVGVNFIDTYFRKGLYPLSHFPATMGGEAAGVIVALPSDPAVLEDPDYKRQELKIGMSVAVTIMGTLQTYVSAPWFRVYPTVGVPTKLAAAAVTGAITAISFFEEAYTVKAGDIVFIHAVAGGLGLLMTQLAKYLGATVIGTTSTRDKAELAKQHGADHVILYKEEDVLERVKEITGGVGVDVVYDGVGKDTFDLNFDLLRRKGTLVSVGNASGPVPPFEPLKLLPKNIKLLRPAVQNYVTNAEEAYYYGHKAFGLISNGILKINIFKEYDFTTEGVRQAHKDLVSGKTTGKLIIKLLEQDA</sequence>
<evidence type="ECO:0000313" key="7">
    <source>
        <dbReference type="Proteomes" id="UP000053593"/>
    </source>
</evidence>
<dbReference type="OrthoDB" id="48317at2759"/>
<keyword evidence="1" id="KW-0521">NADP</keyword>
<dbReference type="EMBL" id="KN834765">
    <property type="protein sequence ID" value="KIK62956.1"/>
    <property type="molecule type" value="Genomic_DNA"/>
</dbReference>
<organism evidence="6 7">
    <name type="scientific">Collybiopsis luxurians FD-317 M1</name>
    <dbReference type="NCBI Taxonomy" id="944289"/>
    <lineage>
        <taxon>Eukaryota</taxon>
        <taxon>Fungi</taxon>
        <taxon>Dikarya</taxon>
        <taxon>Basidiomycota</taxon>
        <taxon>Agaricomycotina</taxon>
        <taxon>Agaricomycetes</taxon>
        <taxon>Agaricomycetidae</taxon>
        <taxon>Agaricales</taxon>
        <taxon>Marasmiineae</taxon>
        <taxon>Omphalotaceae</taxon>
        <taxon>Collybiopsis</taxon>
        <taxon>Collybiopsis luxurians</taxon>
    </lineage>
</organism>
<keyword evidence="7" id="KW-1185">Reference proteome</keyword>
<dbReference type="SUPFAM" id="SSF50129">
    <property type="entry name" value="GroES-like"/>
    <property type="match status" value="1"/>
</dbReference>
<reference evidence="6 7" key="1">
    <citation type="submission" date="2014-04" db="EMBL/GenBank/DDBJ databases">
        <title>Evolutionary Origins and Diversification of the Mycorrhizal Mutualists.</title>
        <authorList>
            <consortium name="DOE Joint Genome Institute"/>
            <consortium name="Mycorrhizal Genomics Consortium"/>
            <person name="Kohler A."/>
            <person name="Kuo A."/>
            <person name="Nagy L.G."/>
            <person name="Floudas D."/>
            <person name="Copeland A."/>
            <person name="Barry K.W."/>
            <person name="Cichocki N."/>
            <person name="Veneault-Fourrey C."/>
            <person name="LaButti K."/>
            <person name="Lindquist E.A."/>
            <person name="Lipzen A."/>
            <person name="Lundell T."/>
            <person name="Morin E."/>
            <person name="Murat C."/>
            <person name="Riley R."/>
            <person name="Ohm R."/>
            <person name="Sun H."/>
            <person name="Tunlid A."/>
            <person name="Henrissat B."/>
            <person name="Grigoriev I.V."/>
            <person name="Hibbett D.S."/>
            <person name="Martin F."/>
        </authorList>
    </citation>
    <scope>NUCLEOTIDE SEQUENCE [LARGE SCALE GENOMIC DNA]</scope>
    <source>
        <strain evidence="6 7">FD-317 M1</strain>
    </source>
</reference>
<dbReference type="CDD" id="cd05286">
    <property type="entry name" value="QOR2"/>
    <property type="match status" value="1"/>
</dbReference>
<evidence type="ECO:0000256" key="4">
    <source>
        <dbReference type="ARBA" id="ARBA00070796"/>
    </source>
</evidence>
<dbReference type="InterPro" id="IPR036291">
    <property type="entry name" value="NAD(P)-bd_dom_sf"/>
</dbReference>
<dbReference type="HOGENOM" id="CLU_026673_3_1_1"/>
<dbReference type="GO" id="GO:0003960">
    <property type="term" value="F:quinone reductase (NADPH) activity"/>
    <property type="evidence" value="ECO:0007669"/>
    <property type="project" value="InterPro"/>
</dbReference>
<dbReference type="Proteomes" id="UP000053593">
    <property type="component" value="Unassembled WGS sequence"/>
</dbReference>
<dbReference type="Pfam" id="PF08240">
    <property type="entry name" value="ADH_N"/>
    <property type="match status" value="1"/>
</dbReference>
<dbReference type="FunFam" id="3.40.50.720:FF:000053">
    <property type="entry name" value="Quinone oxidoreductase 1"/>
    <property type="match status" value="1"/>
</dbReference>
<dbReference type="Gene3D" id="3.90.180.10">
    <property type="entry name" value="Medium-chain alcohol dehydrogenases, catalytic domain"/>
    <property type="match status" value="1"/>
</dbReference>
<dbReference type="GO" id="GO:0005829">
    <property type="term" value="C:cytosol"/>
    <property type="evidence" value="ECO:0007669"/>
    <property type="project" value="TreeGrafter"/>
</dbReference>
<accession>A0A0D0C488</accession>
<dbReference type="SMART" id="SM00829">
    <property type="entry name" value="PKS_ER"/>
    <property type="match status" value="1"/>
</dbReference>
<dbReference type="InterPro" id="IPR020843">
    <property type="entry name" value="ER"/>
</dbReference>
<gene>
    <name evidence="6" type="ORF">GYMLUDRAFT_41242</name>
</gene>
<name>A0A0D0C488_9AGAR</name>
<evidence type="ECO:0000256" key="1">
    <source>
        <dbReference type="ARBA" id="ARBA00022857"/>
    </source>
</evidence>
<evidence type="ECO:0000313" key="6">
    <source>
        <dbReference type="EMBL" id="KIK62956.1"/>
    </source>
</evidence>
<evidence type="ECO:0000259" key="5">
    <source>
        <dbReference type="SMART" id="SM00829"/>
    </source>
</evidence>
<dbReference type="AlphaFoldDB" id="A0A0D0C488"/>
<dbReference type="SUPFAM" id="SSF51735">
    <property type="entry name" value="NAD(P)-binding Rossmann-fold domains"/>
    <property type="match status" value="1"/>
</dbReference>